<dbReference type="EMBL" id="JBHSPR010000084">
    <property type="protein sequence ID" value="MFC6022971.1"/>
    <property type="molecule type" value="Genomic_DNA"/>
</dbReference>
<dbReference type="Proteomes" id="UP001596203">
    <property type="component" value="Unassembled WGS sequence"/>
</dbReference>
<organism evidence="1 2">
    <name type="scientific">Plantactinospora solaniradicis</name>
    <dbReference type="NCBI Taxonomy" id="1723736"/>
    <lineage>
        <taxon>Bacteria</taxon>
        <taxon>Bacillati</taxon>
        <taxon>Actinomycetota</taxon>
        <taxon>Actinomycetes</taxon>
        <taxon>Micromonosporales</taxon>
        <taxon>Micromonosporaceae</taxon>
        <taxon>Plantactinospora</taxon>
    </lineage>
</organism>
<gene>
    <name evidence="1" type="ORF">ACFP2T_43330</name>
</gene>
<keyword evidence="2" id="KW-1185">Reference proteome</keyword>
<evidence type="ECO:0000313" key="1">
    <source>
        <dbReference type="EMBL" id="MFC6022971.1"/>
    </source>
</evidence>
<dbReference type="RefSeq" id="WP_377432881.1">
    <property type="nucleotide sequence ID" value="NZ_JBHSPR010000084.1"/>
</dbReference>
<protein>
    <submittedName>
        <fullName evidence="1">Uncharacterized protein</fullName>
    </submittedName>
</protein>
<evidence type="ECO:0000313" key="2">
    <source>
        <dbReference type="Proteomes" id="UP001596203"/>
    </source>
</evidence>
<proteinExistence type="predicted"/>
<sequence>MKNRLIELAGTVEQQATVLSETGVRMLYMDGTPEKNIRELEFARDQVDRVLEEYRRLCSL</sequence>
<name>A0ABW1KMM2_9ACTN</name>
<comment type="caution">
    <text evidence="1">The sequence shown here is derived from an EMBL/GenBank/DDBJ whole genome shotgun (WGS) entry which is preliminary data.</text>
</comment>
<reference evidence="2" key="1">
    <citation type="journal article" date="2019" name="Int. J. Syst. Evol. Microbiol.">
        <title>The Global Catalogue of Microorganisms (GCM) 10K type strain sequencing project: providing services to taxonomists for standard genome sequencing and annotation.</title>
        <authorList>
            <consortium name="The Broad Institute Genomics Platform"/>
            <consortium name="The Broad Institute Genome Sequencing Center for Infectious Disease"/>
            <person name="Wu L."/>
            <person name="Ma J."/>
        </authorList>
    </citation>
    <scope>NUCLEOTIDE SEQUENCE [LARGE SCALE GENOMIC DNA]</scope>
    <source>
        <strain evidence="2">ZS-35-S2</strain>
    </source>
</reference>
<accession>A0ABW1KMM2</accession>